<dbReference type="GO" id="GO:0031965">
    <property type="term" value="C:nuclear membrane"/>
    <property type="evidence" value="ECO:0007669"/>
    <property type="project" value="UniProtKB-SubCell"/>
</dbReference>
<evidence type="ECO:0000313" key="8">
    <source>
        <dbReference type="EMBL" id="KAG0318967.1"/>
    </source>
</evidence>
<dbReference type="PANTHER" id="PTHR13003">
    <property type="entry name" value="NUP107-RELATED"/>
    <property type="match status" value="1"/>
</dbReference>
<dbReference type="OrthoDB" id="3098at2759"/>
<dbReference type="Proteomes" id="UP000738325">
    <property type="component" value="Unassembled WGS sequence"/>
</dbReference>
<keyword evidence="9" id="KW-1185">Reference proteome</keyword>
<keyword evidence="7" id="KW-0472">Membrane</keyword>
<dbReference type="Gene3D" id="1.10.3450.20">
    <property type="match status" value="1"/>
</dbReference>
<evidence type="ECO:0000256" key="3">
    <source>
        <dbReference type="ARBA" id="ARBA00022927"/>
    </source>
</evidence>
<dbReference type="EMBL" id="JAAAIP010000344">
    <property type="protein sequence ID" value="KAG0318967.1"/>
    <property type="molecule type" value="Genomic_DNA"/>
</dbReference>
<keyword evidence="5 7" id="KW-0906">Nuclear pore complex</keyword>
<keyword evidence="3" id="KW-0653">Protein transport</keyword>
<keyword evidence="6 7" id="KW-0539">Nucleus</keyword>
<dbReference type="Gene3D" id="1.20.190.50">
    <property type="match status" value="1"/>
</dbReference>
<protein>
    <recommendedName>
        <fullName evidence="7">Nuclear pore complex protein</fullName>
    </recommendedName>
</protein>
<evidence type="ECO:0000256" key="7">
    <source>
        <dbReference type="RuleBase" id="RU365072"/>
    </source>
</evidence>
<dbReference type="AlphaFoldDB" id="A0A9P6UTV3"/>
<dbReference type="GO" id="GO:0017056">
    <property type="term" value="F:structural constituent of nuclear pore"/>
    <property type="evidence" value="ECO:0007669"/>
    <property type="project" value="UniProtKB-UniRule"/>
</dbReference>
<comment type="similarity">
    <text evidence="7">Belongs to the nucleoporin Nup84/Nup107 family.</text>
</comment>
<dbReference type="InterPro" id="IPR007252">
    <property type="entry name" value="Nup84/Nup107"/>
</dbReference>
<proteinExistence type="inferred from homology"/>
<dbReference type="GO" id="GO:0000973">
    <property type="term" value="P:post-transcriptional tethering of RNA polymerase II gene DNA at nuclear periphery"/>
    <property type="evidence" value="ECO:0007669"/>
    <property type="project" value="TreeGrafter"/>
</dbReference>
<keyword evidence="2" id="KW-0509">mRNA transport</keyword>
<keyword evidence="4 7" id="KW-0811">Translocation</keyword>
<comment type="subunit">
    <text evidence="7">Part of the nuclear pore complex (NPC).</text>
</comment>
<dbReference type="GO" id="GO:0006606">
    <property type="term" value="P:protein import into nucleus"/>
    <property type="evidence" value="ECO:0007669"/>
    <property type="project" value="TreeGrafter"/>
</dbReference>
<keyword evidence="1 7" id="KW-0813">Transport</keyword>
<evidence type="ECO:0000256" key="2">
    <source>
        <dbReference type="ARBA" id="ARBA00022816"/>
    </source>
</evidence>
<accession>A0A9P6UTV3</accession>
<dbReference type="GO" id="GO:0006406">
    <property type="term" value="P:mRNA export from nucleus"/>
    <property type="evidence" value="ECO:0007669"/>
    <property type="project" value="TreeGrafter"/>
</dbReference>
<dbReference type="Pfam" id="PF04121">
    <property type="entry name" value="Nup84_Nup100"/>
    <property type="match status" value="1"/>
</dbReference>
<evidence type="ECO:0000256" key="1">
    <source>
        <dbReference type="ARBA" id="ARBA00022448"/>
    </source>
</evidence>
<comment type="subcellular location">
    <subcellularLocation>
        <location evidence="7">Nucleus</location>
        <location evidence="7">Nuclear pore complex</location>
    </subcellularLocation>
    <subcellularLocation>
        <location evidence="7">Nucleus membrane</location>
    </subcellularLocation>
</comment>
<organism evidence="8 9">
    <name type="scientific">Dissophora globulifera</name>
    <dbReference type="NCBI Taxonomy" id="979702"/>
    <lineage>
        <taxon>Eukaryota</taxon>
        <taxon>Fungi</taxon>
        <taxon>Fungi incertae sedis</taxon>
        <taxon>Mucoromycota</taxon>
        <taxon>Mortierellomycotina</taxon>
        <taxon>Mortierellomycetes</taxon>
        <taxon>Mortierellales</taxon>
        <taxon>Mortierellaceae</taxon>
        <taxon>Dissophora</taxon>
    </lineage>
</organism>
<comment type="function">
    <text evidence="7">Functions as a component of the nuclear pore complex (NPC).</text>
</comment>
<dbReference type="PANTHER" id="PTHR13003:SF2">
    <property type="entry name" value="NUCLEAR PORE COMPLEX PROTEIN NUP107"/>
    <property type="match status" value="1"/>
</dbReference>
<evidence type="ECO:0000256" key="4">
    <source>
        <dbReference type="ARBA" id="ARBA00023010"/>
    </source>
</evidence>
<sequence length="823" mass="93263">MAWSSKAQPFTGFSVPSASADKLKKNDADVNMERLTAYFHWFLLALTLLQIEKKKEILSGRPDGFQEAFETGIEYQKFARALERLHKHRKGTDLGIDVTSLLPEFDALCSTRAEQFESRQDSDADYLSFGALDEHKLWQSESHTWLLLQALTSAFDRQKSDVKRAPDVMEWSDLELVEQLAKTNHEFRQHTAVKLWLEIIAPPFAPHIMKKTYSRNAGTSSFSLGRPLASSKTEYLDPDASTRDETKLSENNERIEHGLLRTVWGYIRRGQLQKAKDACVNAGEPWRAESIGGGDLYSVSVAFTDPTHDREEGPIGNKTRSLWKGTCFAIANEATADNYERAIYGALCGDVSSVLPVCSSWEDHAWAQYNALVESMVEARLAQFDRGGAIKALPLPTPKIVSAKGIFESLIHSEHQDLRNASSDMFRTIQMSIILGQTHQLLTKMAHDARASGQTGAPLRPHMMRFMAHLVLLLRSRDPTVPRDASDYFIKIYVEYLISRKMYDLAPLYASFLPVELQVATCSSYLQTIEGSTKERQGHLATLRKYGLDLHRILAATVDGLLEKNRGELERVDDFGTNMQKSVMAPISMRERLHIQALEWLSLDVSEYEECLRHSNYLTRKYLLQGRVNTALALFNSLPSDIVQQELKGTTAASVSISISISNEHLYYRDLFNSRLLFEEWRDAITSEPVEGSPRPKVLAWEMDLKNRAQKAIVEMETLLQSRWLFDCIVPGDVARNHELKRLRHMYISELVMNLHRVYFESRAVVPGYLEKSVHVSNLVASESAGVPLYKELQESGRLVEFLDQVRVSSMELVKAGRSPFGY</sequence>
<gene>
    <name evidence="8" type="primary">NUP84</name>
    <name evidence="8" type="ORF">BGZ99_005358</name>
</gene>
<evidence type="ECO:0000256" key="5">
    <source>
        <dbReference type="ARBA" id="ARBA00023132"/>
    </source>
</evidence>
<comment type="caution">
    <text evidence="8">The sequence shown here is derived from an EMBL/GenBank/DDBJ whole genome shotgun (WGS) entry which is preliminary data.</text>
</comment>
<evidence type="ECO:0000313" key="9">
    <source>
        <dbReference type="Proteomes" id="UP000738325"/>
    </source>
</evidence>
<name>A0A9P6UTV3_9FUNG</name>
<reference evidence="8" key="1">
    <citation type="journal article" date="2020" name="Fungal Divers.">
        <title>Resolving the Mortierellaceae phylogeny through synthesis of multi-gene phylogenetics and phylogenomics.</title>
        <authorList>
            <person name="Vandepol N."/>
            <person name="Liber J."/>
            <person name="Desiro A."/>
            <person name="Na H."/>
            <person name="Kennedy M."/>
            <person name="Barry K."/>
            <person name="Grigoriev I.V."/>
            <person name="Miller A.N."/>
            <person name="O'Donnell K."/>
            <person name="Stajich J.E."/>
            <person name="Bonito G."/>
        </authorList>
    </citation>
    <scope>NUCLEOTIDE SEQUENCE</scope>
    <source>
        <strain evidence="8">REB-010B</strain>
    </source>
</reference>
<dbReference type="GO" id="GO:0031080">
    <property type="term" value="C:nuclear pore outer ring"/>
    <property type="evidence" value="ECO:0007669"/>
    <property type="project" value="TreeGrafter"/>
</dbReference>
<evidence type="ECO:0000256" key="6">
    <source>
        <dbReference type="ARBA" id="ARBA00023242"/>
    </source>
</evidence>